<evidence type="ECO:0000313" key="12">
    <source>
        <dbReference type="EMBL" id="MEJ8543254.1"/>
    </source>
</evidence>
<dbReference type="GO" id="GO:0004640">
    <property type="term" value="F:phosphoribosylanthranilate isomerase activity"/>
    <property type="evidence" value="ECO:0007669"/>
    <property type="project" value="TreeGrafter"/>
</dbReference>
<evidence type="ECO:0000256" key="6">
    <source>
        <dbReference type="ARBA" id="ARBA00022605"/>
    </source>
</evidence>
<evidence type="ECO:0000259" key="11">
    <source>
        <dbReference type="Pfam" id="PF00218"/>
    </source>
</evidence>
<dbReference type="PANTHER" id="PTHR22854">
    <property type="entry name" value="TRYPTOPHAN BIOSYNTHESIS PROTEIN"/>
    <property type="match status" value="1"/>
</dbReference>
<dbReference type="EMBL" id="JAXUHJ010000010">
    <property type="protein sequence ID" value="MEJ8543254.1"/>
    <property type="molecule type" value="Genomic_DNA"/>
</dbReference>
<dbReference type="EC" id="4.1.1.48" evidence="4"/>
<dbReference type="AlphaFoldDB" id="A0A9E7RV20"/>
<dbReference type="InterPro" id="IPR045186">
    <property type="entry name" value="Indole-3-glycerol_P_synth"/>
</dbReference>
<evidence type="ECO:0000256" key="3">
    <source>
        <dbReference type="ARBA" id="ARBA00008737"/>
    </source>
</evidence>
<gene>
    <name evidence="13" type="ORF">N5910_01050</name>
    <name evidence="12" type="ORF">U2150_07100</name>
</gene>
<keyword evidence="14" id="KW-1185">Reference proteome</keyword>
<feature type="domain" description="Indole-3-glycerol phosphate synthase" evidence="11">
    <location>
        <begin position="7"/>
        <end position="250"/>
    </location>
</feature>
<dbReference type="GO" id="GO:0004425">
    <property type="term" value="F:indole-3-glycerol-phosphate synthase activity"/>
    <property type="evidence" value="ECO:0007669"/>
    <property type="project" value="UniProtKB-EC"/>
</dbReference>
<reference evidence="12 14" key="2">
    <citation type="submission" date="2023-12" db="EMBL/GenBank/DDBJ databases">
        <title>Phenotypic and Genomic Characterization of Methanothermobacter wolfeii Strain BSEL, a CO2-Capturing Archaeon with Minimal Nutrient Requirements.</title>
        <authorList>
            <person name="Ale Enriquez F."/>
            <person name="Ahring B.K."/>
        </authorList>
    </citation>
    <scope>NUCLEOTIDE SEQUENCE [LARGE SCALE GENOMIC DNA]</scope>
    <source>
        <strain evidence="12 14">BSEL-1</strain>
    </source>
</reference>
<keyword evidence="9" id="KW-0057">Aromatic amino acid biosynthesis</keyword>
<dbReference type="InterPro" id="IPR011060">
    <property type="entry name" value="RibuloseP-bd_barrel"/>
</dbReference>
<dbReference type="CDD" id="cd00331">
    <property type="entry name" value="IGPS"/>
    <property type="match status" value="1"/>
</dbReference>
<evidence type="ECO:0000256" key="4">
    <source>
        <dbReference type="ARBA" id="ARBA00012362"/>
    </source>
</evidence>
<dbReference type="InterPro" id="IPR013798">
    <property type="entry name" value="Indole-3-glycerol_P_synth_dom"/>
</dbReference>
<dbReference type="Proteomes" id="UP001065373">
    <property type="component" value="Chromosome"/>
</dbReference>
<keyword evidence="7" id="KW-0210">Decarboxylase</keyword>
<comment type="pathway">
    <text evidence="2">Amino-acid biosynthesis; L-tryptophan biosynthesis; L-tryptophan from chorismate: step 4/5.</text>
</comment>
<evidence type="ECO:0000256" key="2">
    <source>
        <dbReference type="ARBA" id="ARBA00004696"/>
    </source>
</evidence>
<dbReference type="PROSITE" id="PS00614">
    <property type="entry name" value="IGPS"/>
    <property type="match status" value="1"/>
</dbReference>
<keyword evidence="10" id="KW-0456">Lyase</keyword>
<name>A0A9E7RV20_METWO</name>
<evidence type="ECO:0000256" key="9">
    <source>
        <dbReference type="ARBA" id="ARBA00023141"/>
    </source>
</evidence>
<reference evidence="13" key="1">
    <citation type="submission" date="2022-09" db="EMBL/GenBank/DDBJ databases">
        <title>Characterization of three MwoI isoschizomers from sequenced genome and metagenomes.</title>
        <authorList>
            <person name="Fomenkov A."/>
            <person name="Xu S.Y."/>
            <person name="Roberts R.J."/>
        </authorList>
    </citation>
    <scope>NUCLEOTIDE SEQUENCE</scope>
    <source>
        <strain evidence="13">DSM 2970</strain>
    </source>
</reference>
<dbReference type="Proteomes" id="UP001369247">
    <property type="component" value="Unassembled WGS sequence"/>
</dbReference>
<protein>
    <recommendedName>
        <fullName evidence="5">Indole-3-glycerol phosphate synthase</fullName>
        <ecNumber evidence="4">4.1.1.48</ecNumber>
    </recommendedName>
</protein>
<evidence type="ECO:0000256" key="1">
    <source>
        <dbReference type="ARBA" id="ARBA00001633"/>
    </source>
</evidence>
<organism evidence="13">
    <name type="scientific">Methanothermobacter wolfeii</name>
    <name type="common">Methanobacterium wolfei</name>
    <dbReference type="NCBI Taxonomy" id="145261"/>
    <lineage>
        <taxon>Archaea</taxon>
        <taxon>Methanobacteriati</taxon>
        <taxon>Methanobacteriota</taxon>
        <taxon>Methanomada group</taxon>
        <taxon>Methanobacteria</taxon>
        <taxon>Methanobacteriales</taxon>
        <taxon>Methanobacteriaceae</taxon>
        <taxon>Methanothermobacter</taxon>
    </lineage>
</organism>
<evidence type="ECO:0000313" key="13">
    <source>
        <dbReference type="EMBL" id="UXH31922.1"/>
    </source>
</evidence>
<accession>A0A9E7RV20</accession>
<sequence length="276" mass="30919">MSRVTIEDIVSMRKTEINETIMKKPLRELKREIKDLKEPPSFLRALEGNRAALIYEYKRASPSASEISLKSLSEMMELFMEFADAVSVLTERSHFNGGIEYLREASEYEIPVMMKDFLVHEYQIYQARAAGAASVLLIPEVYPDLEAGIETCRELSMEPLVECRSAIDIYRAIEAGAEVIGVNNRNLEDFTVDLERTRALAPLVPDEVILVSESGVMGPEDAEILLNYGADALLIGTAVMSSPEPRELLEEIAEVAALCKPGRKRYGGDEFFEQFA</sequence>
<dbReference type="GO" id="GO:0000162">
    <property type="term" value="P:L-tryptophan biosynthetic process"/>
    <property type="evidence" value="ECO:0007669"/>
    <property type="project" value="UniProtKB-KW"/>
</dbReference>
<evidence type="ECO:0000256" key="10">
    <source>
        <dbReference type="ARBA" id="ARBA00023239"/>
    </source>
</evidence>
<evidence type="ECO:0000256" key="8">
    <source>
        <dbReference type="ARBA" id="ARBA00022822"/>
    </source>
</evidence>
<dbReference type="KEGG" id="mwo:MWSIV6_0196"/>
<dbReference type="Gene3D" id="3.20.20.70">
    <property type="entry name" value="Aldolase class I"/>
    <property type="match status" value="1"/>
</dbReference>
<dbReference type="RefSeq" id="WP_238337933.1">
    <property type="nucleotide sequence ID" value="NZ_CP104550.1"/>
</dbReference>
<dbReference type="Pfam" id="PF00218">
    <property type="entry name" value="IGPS"/>
    <property type="match status" value="1"/>
</dbReference>
<keyword evidence="8" id="KW-0822">Tryptophan biosynthesis</keyword>
<dbReference type="GeneID" id="58977856"/>
<dbReference type="EMBL" id="CP104550">
    <property type="protein sequence ID" value="UXH31922.1"/>
    <property type="molecule type" value="Genomic_DNA"/>
</dbReference>
<dbReference type="PANTHER" id="PTHR22854:SF2">
    <property type="entry name" value="INDOLE-3-GLYCEROL-PHOSPHATE SYNTHASE"/>
    <property type="match status" value="1"/>
</dbReference>
<comment type="catalytic activity">
    <reaction evidence="1">
        <text>1-(2-carboxyphenylamino)-1-deoxy-D-ribulose 5-phosphate + H(+) = (1S,2R)-1-C-(indol-3-yl)glycerol 3-phosphate + CO2 + H2O</text>
        <dbReference type="Rhea" id="RHEA:23476"/>
        <dbReference type="ChEBI" id="CHEBI:15377"/>
        <dbReference type="ChEBI" id="CHEBI:15378"/>
        <dbReference type="ChEBI" id="CHEBI:16526"/>
        <dbReference type="ChEBI" id="CHEBI:58613"/>
        <dbReference type="ChEBI" id="CHEBI:58866"/>
        <dbReference type="EC" id="4.1.1.48"/>
    </reaction>
</comment>
<dbReference type="InterPro" id="IPR013785">
    <property type="entry name" value="Aldolase_TIM"/>
</dbReference>
<evidence type="ECO:0000256" key="5">
    <source>
        <dbReference type="ARBA" id="ARBA00018080"/>
    </source>
</evidence>
<comment type="similarity">
    <text evidence="3">Belongs to the TrpC family.</text>
</comment>
<evidence type="ECO:0000256" key="7">
    <source>
        <dbReference type="ARBA" id="ARBA00022793"/>
    </source>
</evidence>
<proteinExistence type="inferred from homology"/>
<dbReference type="SUPFAM" id="SSF51366">
    <property type="entry name" value="Ribulose-phoshate binding barrel"/>
    <property type="match status" value="1"/>
</dbReference>
<evidence type="ECO:0000313" key="14">
    <source>
        <dbReference type="Proteomes" id="UP001369247"/>
    </source>
</evidence>
<dbReference type="InterPro" id="IPR001468">
    <property type="entry name" value="Indole-3-GlycerolPSynthase_CS"/>
</dbReference>
<keyword evidence="6" id="KW-0028">Amino-acid biosynthesis</keyword>